<evidence type="ECO:0000313" key="3">
    <source>
        <dbReference type="EMBL" id="EKT4092635.1"/>
    </source>
</evidence>
<dbReference type="EMBL" id="ABLOJW010000010">
    <property type="protein sequence ID" value="EKT4092635.1"/>
    <property type="molecule type" value="Genomic_DNA"/>
</dbReference>
<evidence type="ECO:0000259" key="2">
    <source>
        <dbReference type="Pfam" id="PF13280"/>
    </source>
</evidence>
<sequence length="180" mass="19993">MRFSEREIGALVLALAVGGLLFALLDEPNLPSRCADGWHSPSIGETGACSHHGGVVPGRDPTPWWKRALPLGAGLVIFLVPAWRNGAFRRQARDGMAAFTDPVSMEIRQAMEEGSDVRFLYTKEGQVPQWRTVTPLELTHLHRASHASRCVLAYCHLRQAKRHFVLSRIEQMSRVAAMCP</sequence>
<evidence type="ECO:0000313" key="4">
    <source>
        <dbReference type="EMBL" id="MBH1651987.1"/>
    </source>
</evidence>
<dbReference type="RefSeq" id="WP_049422557.1">
    <property type="nucleotide sequence ID" value="NZ_AP021908.1"/>
</dbReference>
<comment type="caution">
    <text evidence="4">The sequence shown here is derived from an EMBL/GenBank/DDBJ whole genome shotgun (WGS) entry which is preliminary data.</text>
</comment>
<organism evidence="4 5">
    <name type="scientific">Stenotrophomonas maltophilia</name>
    <name type="common">Pseudomonas maltophilia</name>
    <name type="synonym">Xanthomonas maltophilia</name>
    <dbReference type="NCBI Taxonomy" id="40324"/>
    <lineage>
        <taxon>Bacteria</taxon>
        <taxon>Pseudomonadati</taxon>
        <taxon>Pseudomonadota</taxon>
        <taxon>Gammaproteobacteria</taxon>
        <taxon>Lysobacterales</taxon>
        <taxon>Lysobacteraceae</taxon>
        <taxon>Stenotrophomonas</taxon>
        <taxon>Stenotrophomonas maltophilia group</taxon>
    </lineage>
</organism>
<dbReference type="Proteomes" id="UP001218208">
    <property type="component" value="Unassembled WGS sequence"/>
</dbReference>
<proteinExistence type="predicted"/>
<keyword evidence="1" id="KW-0812">Transmembrane</keyword>
<evidence type="ECO:0000313" key="5">
    <source>
        <dbReference type="Proteomes" id="UP000625930"/>
    </source>
</evidence>
<dbReference type="EMBL" id="JADUNP010000010">
    <property type="protein sequence ID" value="MBH1651987.1"/>
    <property type="molecule type" value="Genomic_DNA"/>
</dbReference>
<accession>A0AA89WK80</accession>
<evidence type="ECO:0000256" key="1">
    <source>
        <dbReference type="SAM" id="Phobius"/>
    </source>
</evidence>
<name>A0AA89WK80_STEMA</name>
<dbReference type="Pfam" id="PF13280">
    <property type="entry name" value="WYL"/>
    <property type="match status" value="1"/>
</dbReference>
<dbReference type="InterPro" id="IPR026881">
    <property type="entry name" value="WYL_dom"/>
</dbReference>
<reference evidence="3" key="2">
    <citation type="submission" date="2022-07" db="EMBL/GenBank/DDBJ databases">
        <authorList>
            <consortium name="DAFM: The Division of Animal and Food Microbiology"/>
        </authorList>
    </citation>
    <scope>NUCLEOTIDE SEQUENCE</scope>
    <source>
        <strain evidence="3">19MO01SH01-2</strain>
    </source>
</reference>
<dbReference type="PROSITE" id="PS52050">
    <property type="entry name" value="WYL"/>
    <property type="match status" value="1"/>
</dbReference>
<protein>
    <submittedName>
        <fullName evidence="4">WYL domain-containing protein</fullName>
    </submittedName>
</protein>
<gene>
    <name evidence="4" type="ORF">I5U67_07380</name>
    <name evidence="3" type="ORF">QEG23_002155</name>
</gene>
<feature type="transmembrane region" description="Helical" evidence="1">
    <location>
        <begin position="64"/>
        <end position="83"/>
    </location>
</feature>
<keyword evidence="1" id="KW-0472">Membrane</keyword>
<feature type="domain" description="WYL" evidence="2">
    <location>
        <begin position="105"/>
        <end position="172"/>
    </location>
</feature>
<keyword evidence="1" id="KW-1133">Transmembrane helix</keyword>
<dbReference type="AlphaFoldDB" id="A0AA89WK80"/>
<feature type="transmembrane region" description="Helical" evidence="1">
    <location>
        <begin position="7"/>
        <end position="25"/>
    </location>
</feature>
<reference evidence="4" key="1">
    <citation type="submission" date="2020-11" db="EMBL/GenBank/DDBJ databases">
        <title>Enhanced detection system for hospital associated transmission using whole genome sequencing surveillance.</title>
        <authorList>
            <person name="Harrison L.H."/>
            <person name="Van Tyne D."/>
            <person name="Marsh J.W."/>
            <person name="Griffith M.P."/>
            <person name="Snyder D.J."/>
            <person name="Cooper V.S."/>
            <person name="Mustapha M."/>
        </authorList>
    </citation>
    <scope>NUCLEOTIDE SEQUENCE</scope>
    <source>
        <strain evidence="4">STEN00091</strain>
    </source>
</reference>
<dbReference type="Proteomes" id="UP000625930">
    <property type="component" value="Unassembled WGS sequence"/>
</dbReference>